<name>Q3KA06_PSEPF</name>
<dbReference type="KEGG" id="pfo:Pfl01_3660"/>
<dbReference type="HOGENOM" id="CLU_066192_1_3_6"/>
<dbReference type="CDD" id="cd00093">
    <property type="entry name" value="HTH_XRE"/>
    <property type="match status" value="1"/>
</dbReference>
<gene>
    <name evidence="2" type="primary">ymfK</name>
    <name evidence="2" type="ordered locus">Pfl01_3660</name>
</gene>
<dbReference type="Gene3D" id="1.10.260.40">
    <property type="entry name" value="lambda repressor-like DNA-binding domains"/>
    <property type="match status" value="1"/>
</dbReference>
<organism evidence="2 3">
    <name type="scientific">Pseudomonas fluorescens (strain Pf0-1)</name>
    <dbReference type="NCBI Taxonomy" id="205922"/>
    <lineage>
        <taxon>Bacteria</taxon>
        <taxon>Pseudomonadati</taxon>
        <taxon>Pseudomonadota</taxon>
        <taxon>Gammaproteobacteria</taxon>
        <taxon>Pseudomonadales</taxon>
        <taxon>Pseudomonadaceae</taxon>
        <taxon>Pseudomonas</taxon>
    </lineage>
</organism>
<evidence type="ECO:0000259" key="1">
    <source>
        <dbReference type="PROSITE" id="PS50943"/>
    </source>
</evidence>
<protein>
    <submittedName>
        <fullName evidence="2">Phage repressor protein. Serine peptidase. MEROPS family S24</fullName>
    </submittedName>
</protein>
<dbReference type="MEROPS" id="S24.002"/>
<dbReference type="PROSITE" id="PS50943">
    <property type="entry name" value="HTH_CROC1"/>
    <property type="match status" value="1"/>
</dbReference>
<dbReference type="Pfam" id="PF01381">
    <property type="entry name" value="HTH_3"/>
    <property type="match status" value="1"/>
</dbReference>
<dbReference type="eggNOG" id="COG1974">
    <property type="taxonomic scope" value="Bacteria"/>
</dbReference>
<dbReference type="SUPFAM" id="SSF51306">
    <property type="entry name" value="LexA/Signal peptidase"/>
    <property type="match status" value="1"/>
</dbReference>
<dbReference type="InterPro" id="IPR050077">
    <property type="entry name" value="LexA_repressor"/>
</dbReference>
<accession>Q3KA06</accession>
<dbReference type="CDD" id="cd06529">
    <property type="entry name" value="S24_LexA-like"/>
    <property type="match status" value="1"/>
</dbReference>
<dbReference type="Gene3D" id="2.10.109.10">
    <property type="entry name" value="Umud Fragment, subunit A"/>
    <property type="match status" value="1"/>
</dbReference>
<dbReference type="SUPFAM" id="SSF47413">
    <property type="entry name" value="lambda repressor-like DNA-binding domains"/>
    <property type="match status" value="1"/>
</dbReference>
<dbReference type="InterPro" id="IPR015927">
    <property type="entry name" value="Peptidase_S24_S26A/B/C"/>
</dbReference>
<reference evidence="2 3" key="1">
    <citation type="journal article" date="2009" name="Genome Biol.">
        <title>Genomic and genetic analyses of diversity and plant interactions of Pseudomonas fluorescens.</title>
        <authorList>
            <person name="Silby M.W."/>
            <person name="Cerdeno-Tarraga A.M."/>
            <person name="Vernikos G.S."/>
            <person name="Giddens S.R."/>
            <person name="Jackson R.W."/>
            <person name="Preston G.M."/>
            <person name="Zhang X.X."/>
            <person name="Moon C.D."/>
            <person name="Gehrig S.M."/>
            <person name="Godfrey S.A."/>
            <person name="Knight C.G."/>
            <person name="Malone J.G."/>
            <person name="Robinson Z."/>
            <person name="Spiers A.J."/>
            <person name="Harris S."/>
            <person name="Challis G.L."/>
            <person name="Yaxley A.M."/>
            <person name="Harris D."/>
            <person name="Seeger K."/>
            <person name="Murphy L."/>
            <person name="Rutter S."/>
            <person name="Squares R."/>
            <person name="Quail M.A."/>
            <person name="Saunders E."/>
            <person name="Mavromatis K."/>
            <person name="Brettin T.S."/>
            <person name="Bentley S.D."/>
            <person name="Hothersall J."/>
            <person name="Stephens E."/>
            <person name="Thomas C.M."/>
            <person name="Parkhill J."/>
            <person name="Levy S.B."/>
            <person name="Rainey P.B."/>
            <person name="Thomson N.R."/>
        </authorList>
    </citation>
    <scope>NUCLEOTIDE SEQUENCE [LARGE SCALE GENOMIC DNA]</scope>
    <source>
        <strain evidence="2 3">Pf0-1</strain>
    </source>
</reference>
<dbReference type="Pfam" id="PF00717">
    <property type="entry name" value="Peptidase_S24"/>
    <property type="match status" value="1"/>
</dbReference>
<sequence length="232" mass="26288">MCFVGRRRPRMVPHMDKWIELVKAKMSELNVTQVELGERVGMSQGGIGHWLNKRREPGITQMNRVLKALGMEYLEVAVVIREPQIDADDEMPLAQKYNPYFRYPVSEWNAPIEARESQPAYSSAKDKRRFELTDYHARGPAFWLTVMGNAMTAPTGQSIGEGMMILVDPALEAEPGKLVIAQWPDSDEAIFRKLIEEGGQRYLAPLNPTWPKALLTDECRIIGVVVQATAKY</sequence>
<proteinExistence type="predicted"/>
<dbReference type="AlphaFoldDB" id="Q3KA06"/>
<dbReference type="Proteomes" id="UP000002704">
    <property type="component" value="Chromosome"/>
</dbReference>
<evidence type="ECO:0000313" key="2">
    <source>
        <dbReference type="EMBL" id="ABA75398.1"/>
    </source>
</evidence>
<dbReference type="InterPro" id="IPR001387">
    <property type="entry name" value="Cro/C1-type_HTH"/>
</dbReference>
<dbReference type="PANTHER" id="PTHR33516:SF2">
    <property type="entry name" value="LEXA REPRESSOR-RELATED"/>
    <property type="match status" value="1"/>
</dbReference>
<feature type="domain" description="HTH cro/C1-type" evidence="1">
    <location>
        <begin position="22"/>
        <end position="76"/>
    </location>
</feature>
<dbReference type="InterPro" id="IPR036286">
    <property type="entry name" value="LexA/Signal_pep-like_sf"/>
</dbReference>
<dbReference type="PANTHER" id="PTHR33516">
    <property type="entry name" value="LEXA REPRESSOR"/>
    <property type="match status" value="1"/>
</dbReference>
<dbReference type="GO" id="GO:0003677">
    <property type="term" value="F:DNA binding"/>
    <property type="evidence" value="ECO:0007669"/>
    <property type="project" value="InterPro"/>
</dbReference>
<dbReference type="EMBL" id="CP000094">
    <property type="protein sequence ID" value="ABA75398.1"/>
    <property type="molecule type" value="Genomic_DNA"/>
</dbReference>
<evidence type="ECO:0000313" key="3">
    <source>
        <dbReference type="Proteomes" id="UP000002704"/>
    </source>
</evidence>
<dbReference type="InterPro" id="IPR010982">
    <property type="entry name" value="Lambda_DNA-bd_dom_sf"/>
</dbReference>
<dbReference type="SMART" id="SM00530">
    <property type="entry name" value="HTH_XRE"/>
    <property type="match status" value="1"/>
</dbReference>
<dbReference type="InterPro" id="IPR039418">
    <property type="entry name" value="LexA-like"/>
</dbReference>